<dbReference type="OrthoDB" id="4014363at2"/>
<protein>
    <recommendedName>
        <fullName evidence="3">Deacylase</fullName>
    </recommendedName>
</protein>
<dbReference type="CDD" id="cd06233">
    <property type="entry name" value="M14-like"/>
    <property type="match status" value="1"/>
</dbReference>
<dbReference type="InterPro" id="IPR021259">
    <property type="entry name" value="DUF2817"/>
</dbReference>
<proteinExistence type="predicted"/>
<dbReference type="Gene3D" id="3.40.630.10">
    <property type="entry name" value="Zn peptidases"/>
    <property type="match status" value="1"/>
</dbReference>
<dbReference type="EMBL" id="HE965806">
    <property type="protein sequence ID" value="CCJ54987.1"/>
    <property type="molecule type" value="Genomic_DNA"/>
</dbReference>
<accession>A0A0C6P616</accession>
<dbReference type="HOGENOM" id="CLU_055736_0_0_4"/>
<dbReference type="RefSeq" id="WP_015064658.1">
    <property type="nucleotide sequence ID" value="NC_019382.1"/>
</dbReference>
<dbReference type="Pfam" id="PF10994">
    <property type="entry name" value="DUF2817"/>
    <property type="match status" value="1"/>
</dbReference>
<dbReference type="Proteomes" id="UP000007564">
    <property type="component" value="Chromosome"/>
</dbReference>
<evidence type="ECO:0008006" key="3">
    <source>
        <dbReference type="Google" id="ProtNLM"/>
    </source>
</evidence>
<evidence type="ECO:0000313" key="1">
    <source>
        <dbReference type="EMBL" id="CCJ54987.1"/>
    </source>
</evidence>
<dbReference type="SUPFAM" id="SSF53187">
    <property type="entry name" value="Zn-dependent exopeptidases"/>
    <property type="match status" value="1"/>
</dbReference>
<dbReference type="AlphaFoldDB" id="A0A0C6P616"/>
<gene>
    <name evidence="1" type="ORF">BN112_3070</name>
</gene>
<organism evidence="1 2">
    <name type="scientific">Bordetella bronchiseptica 253</name>
    <dbReference type="NCBI Taxonomy" id="568707"/>
    <lineage>
        <taxon>Bacteria</taxon>
        <taxon>Pseudomonadati</taxon>
        <taxon>Pseudomonadota</taxon>
        <taxon>Betaproteobacteria</taxon>
        <taxon>Burkholderiales</taxon>
        <taxon>Alcaligenaceae</taxon>
        <taxon>Bordetella</taxon>
    </lineage>
</organism>
<name>A0A0C6P616_BORBO</name>
<dbReference type="KEGG" id="bbh:BN112_3070"/>
<evidence type="ECO:0000313" key="2">
    <source>
        <dbReference type="Proteomes" id="UP000007564"/>
    </source>
</evidence>
<reference evidence="1 2" key="1">
    <citation type="journal article" date="2012" name="BMC Genomics">
        <title>Comparative genomics of the classical Bordetella subspecies: the evolution and exchange of virulence-associated diversity amongst closely related pathogens.</title>
        <authorList>
            <person name="Park J."/>
            <person name="Zhang Y."/>
            <person name="Buboltz A.M."/>
            <person name="Zhang X."/>
            <person name="Schuster S.C."/>
            <person name="Ahuja U."/>
            <person name="Liu M."/>
            <person name="Miller J.F."/>
            <person name="Sebaihia M."/>
            <person name="Bentley S.D."/>
            <person name="Parkhill J."/>
            <person name="Harvill E.T."/>
        </authorList>
    </citation>
    <scope>NUCLEOTIDE SEQUENCE [LARGE SCALE GENOMIC DNA]</scope>
    <source>
        <strain evidence="1 2">253</strain>
    </source>
</reference>
<sequence length="372" mass="41548">MRSKENAMEFHQCYALDYHRARDKFRAAAAAAGASLTQYLHEGQTGPDGRPLHTDVARFGRADAPRRLLAISGTHGLEGFFGSAAQIGWMLGDGPASLDPDVAVIMVHAINPWGFAHLSRTTENNVDLNRNFIDHGQPHPANPDYATLHPQLLREDWSSAAVAAAQQAMEDFTARHGEDRLYDTLARGQYSHPDGLNYGGTAREWSNLTLERIVRDHLAGARKVALIDWHTGIGGYGEPFFLCFNEEGGPLHELAARWWGRDRIVGQRPHGKARPNYQGLLFHGVQALLGDVPMCGAVIEFGTRGWHMRRLLRLDLWLKFKADPASERYAMLRADLLDSFCPYDQVWREGTLRHAQEITRQAVAGLAAWNET</sequence>